<feature type="short sequence motif" description="Nudix box" evidence="14">
    <location>
        <begin position="239"/>
        <end position="261"/>
    </location>
</feature>
<dbReference type="EMBL" id="CP025583">
    <property type="protein sequence ID" value="AUM73969.1"/>
    <property type="molecule type" value="Genomic_DNA"/>
</dbReference>
<evidence type="ECO:0000313" key="16">
    <source>
        <dbReference type="EMBL" id="AUM73969.1"/>
    </source>
</evidence>
<dbReference type="GO" id="GO:0019693">
    <property type="term" value="P:ribose phosphate metabolic process"/>
    <property type="evidence" value="ECO:0007669"/>
    <property type="project" value="TreeGrafter"/>
</dbReference>
<dbReference type="NCBIfam" id="TIGR00052">
    <property type="entry name" value="nudix-type nucleoside diphosphatase, YffH/AdpP family"/>
    <property type="match status" value="1"/>
</dbReference>
<comment type="cofactor">
    <cofactor evidence="1 13">
        <name>Mg(2+)</name>
        <dbReference type="ChEBI" id="CHEBI:18420"/>
    </cofactor>
</comment>
<dbReference type="PANTHER" id="PTHR11839:SF5">
    <property type="entry name" value="ADP-RIBOSE PYROPHOSPHATASE"/>
    <property type="match status" value="1"/>
</dbReference>
<evidence type="ECO:0000256" key="2">
    <source>
        <dbReference type="ARBA" id="ARBA00007482"/>
    </source>
</evidence>
<keyword evidence="5 13" id="KW-0479">Metal-binding</keyword>
<evidence type="ECO:0000313" key="17">
    <source>
        <dbReference type="Proteomes" id="UP000234882"/>
    </source>
</evidence>
<accession>A0A2K9MEA0</accession>
<evidence type="ECO:0000256" key="11">
    <source>
        <dbReference type="ARBA" id="ARBA00033056"/>
    </source>
</evidence>
<evidence type="ECO:0000256" key="1">
    <source>
        <dbReference type="ARBA" id="ARBA00001946"/>
    </source>
</evidence>
<keyword evidence="17" id="KW-1185">Reference proteome</keyword>
<dbReference type="InterPro" id="IPR020084">
    <property type="entry name" value="NUDIX_hydrolase_CS"/>
</dbReference>
<dbReference type="Proteomes" id="UP000234882">
    <property type="component" value="Chromosome"/>
</dbReference>
<dbReference type="SUPFAM" id="SSF55811">
    <property type="entry name" value="Nudix"/>
    <property type="match status" value="1"/>
</dbReference>
<dbReference type="KEGG" id="paru:CYR75_06465"/>
<evidence type="ECO:0000256" key="7">
    <source>
        <dbReference type="ARBA" id="ARBA00022842"/>
    </source>
</evidence>
<keyword evidence="7 13" id="KW-0460">Magnesium</keyword>
<reference evidence="17" key="1">
    <citation type="submission" date="2017-12" db="EMBL/GenBank/DDBJ databases">
        <title>Genomic analysis of Paracoccus sp. CBA4604.</title>
        <authorList>
            <person name="Roh S.W."/>
            <person name="Kim J.Y."/>
            <person name="Kim J.S."/>
        </authorList>
    </citation>
    <scope>NUCLEOTIDE SEQUENCE [LARGE SCALE GENOMIC DNA]</scope>
    <source>
        <strain evidence="17">CBA4604</strain>
    </source>
</reference>
<sequence length="366" mass="39012">MTQMILAGPLAAPEMLAVLGCAGDPVDLPGQMHGGAGAGIGGDWPDYQPGEGRVAAVSVESTPQLLRYLEVMGLSPLPLATGEVWGFGGGEGQDWQPEKAALMALTAQAILTRNKGDSPQHIRARLTRIAEIAAAVPRAAFGPQPQTHLPPPDPARVEIRSRAEVWGGYFSVEQLSLRHRRHDGGWSDTLSREAFMSADAALLLPYDPARDEVLVISQIRIGPLARGQAQVWMLEPIAGRVDAGEPPEATARREAGEEAGLQIGRLYPLPEHYPSPGANSEFFYPFVATADLSGHRTGHGFGVAGEGEDIATHILPRDELVTLALNGQIQCGPLVLLALWLDRHADQIRQDPAHPDARQGGDLAGT</sequence>
<dbReference type="Gene3D" id="3.90.79.10">
    <property type="entry name" value="Nucleoside Triphosphate Pyrophosphohydrolase"/>
    <property type="match status" value="1"/>
</dbReference>
<evidence type="ECO:0000256" key="9">
    <source>
        <dbReference type="ARBA" id="ARBA00030162"/>
    </source>
</evidence>
<feature type="binding site" evidence="13">
    <location>
        <position position="258"/>
    </location>
    <ligand>
        <name>Mg(2+)</name>
        <dbReference type="ChEBI" id="CHEBI:18420"/>
        <label>1</label>
    </ligand>
</feature>
<dbReference type="AlphaFoldDB" id="A0A2K9MEA0"/>
<dbReference type="OrthoDB" id="5292471at2"/>
<name>A0A2K9MEA0_9RHOB</name>
<dbReference type="PROSITE" id="PS00893">
    <property type="entry name" value="NUDIX_BOX"/>
    <property type="match status" value="1"/>
</dbReference>
<protein>
    <recommendedName>
        <fullName evidence="4">ADP-ribose pyrophosphatase</fullName>
        <ecNumber evidence="3">3.6.1.13</ecNumber>
    </recommendedName>
    <alternativeName>
        <fullName evidence="9">ADP-ribose diphosphatase</fullName>
    </alternativeName>
    <alternativeName>
        <fullName evidence="11">ADP-ribose phosphohydrolase</fullName>
    </alternativeName>
    <alternativeName>
        <fullName evidence="10">Adenosine diphosphoribose pyrophosphatase</fullName>
    </alternativeName>
</protein>
<dbReference type="GO" id="GO:0006753">
    <property type="term" value="P:nucleoside phosphate metabolic process"/>
    <property type="evidence" value="ECO:0007669"/>
    <property type="project" value="TreeGrafter"/>
</dbReference>
<comment type="similarity">
    <text evidence="2">Belongs to the Nudix hydrolase family. NudF subfamily.</text>
</comment>
<dbReference type="GO" id="GO:0019144">
    <property type="term" value="F:ADP-sugar diphosphatase activity"/>
    <property type="evidence" value="ECO:0007669"/>
    <property type="project" value="TreeGrafter"/>
</dbReference>
<dbReference type="InterPro" id="IPR015797">
    <property type="entry name" value="NUDIX_hydrolase-like_dom_sf"/>
</dbReference>
<evidence type="ECO:0000256" key="4">
    <source>
        <dbReference type="ARBA" id="ARBA00013297"/>
    </source>
</evidence>
<evidence type="ECO:0000256" key="14">
    <source>
        <dbReference type="PIRSR" id="PIRSR604385-3"/>
    </source>
</evidence>
<dbReference type="GO" id="GO:0005829">
    <property type="term" value="C:cytosol"/>
    <property type="evidence" value="ECO:0007669"/>
    <property type="project" value="TreeGrafter"/>
</dbReference>
<dbReference type="PROSITE" id="PS51462">
    <property type="entry name" value="NUDIX"/>
    <property type="match status" value="1"/>
</dbReference>
<comment type="catalytic activity">
    <reaction evidence="12">
        <text>ADP-D-ribose + H2O = D-ribose 5-phosphate + AMP + 2 H(+)</text>
        <dbReference type="Rhea" id="RHEA:10412"/>
        <dbReference type="ChEBI" id="CHEBI:15377"/>
        <dbReference type="ChEBI" id="CHEBI:15378"/>
        <dbReference type="ChEBI" id="CHEBI:57967"/>
        <dbReference type="ChEBI" id="CHEBI:78346"/>
        <dbReference type="ChEBI" id="CHEBI:456215"/>
        <dbReference type="EC" id="3.6.1.13"/>
    </reaction>
</comment>
<feature type="domain" description="Nudix hydrolase" evidence="15">
    <location>
        <begin position="196"/>
        <end position="337"/>
    </location>
</feature>
<dbReference type="InterPro" id="IPR004385">
    <property type="entry name" value="NDP_pyrophosphatase"/>
</dbReference>
<gene>
    <name evidence="16" type="ORF">CYR75_06465</name>
</gene>
<proteinExistence type="inferred from homology"/>
<keyword evidence="6 16" id="KW-0378">Hydrolase</keyword>
<dbReference type="InterPro" id="IPR000086">
    <property type="entry name" value="NUDIX_hydrolase_dom"/>
</dbReference>
<evidence type="ECO:0000259" key="15">
    <source>
        <dbReference type="PROSITE" id="PS51462"/>
    </source>
</evidence>
<evidence type="ECO:0000256" key="10">
    <source>
        <dbReference type="ARBA" id="ARBA00030308"/>
    </source>
</evidence>
<evidence type="ECO:0000256" key="8">
    <source>
        <dbReference type="ARBA" id="ARBA00025164"/>
    </source>
</evidence>
<comment type="function">
    <text evidence="8">Acts on ADP-mannose and ADP-glucose as well as ADP-ribose. Prevents glycogen biosynthesis. The reaction catalyzed by this enzyme is a limiting step of the gluconeogenic process.</text>
</comment>
<evidence type="ECO:0000256" key="13">
    <source>
        <dbReference type="PIRSR" id="PIRSR604385-2"/>
    </source>
</evidence>
<organism evidence="16 17">
    <name type="scientific">Paracoccus jeotgali</name>
    <dbReference type="NCBI Taxonomy" id="2065379"/>
    <lineage>
        <taxon>Bacteria</taxon>
        <taxon>Pseudomonadati</taxon>
        <taxon>Pseudomonadota</taxon>
        <taxon>Alphaproteobacteria</taxon>
        <taxon>Rhodobacterales</taxon>
        <taxon>Paracoccaceae</taxon>
        <taxon>Paracoccus</taxon>
    </lineage>
</organism>
<dbReference type="GO" id="GO:0047631">
    <property type="term" value="F:ADP-ribose diphosphatase activity"/>
    <property type="evidence" value="ECO:0007669"/>
    <property type="project" value="UniProtKB-EC"/>
</dbReference>
<dbReference type="Pfam" id="PF00293">
    <property type="entry name" value="NUDIX"/>
    <property type="match status" value="1"/>
</dbReference>
<feature type="binding site" evidence="13">
    <location>
        <position position="254"/>
    </location>
    <ligand>
        <name>Mg(2+)</name>
        <dbReference type="ChEBI" id="CHEBI:18420"/>
        <label>1</label>
    </ligand>
</feature>
<evidence type="ECO:0000256" key="6">
    <source>
        <dbReference type="ARBA" id="ARBA00022801"/>
    </source>
</evidence>
<evidence type="ECO:0000256" key="3">
    <source>
        <dbReference type="ARBA" id="ARBA00012453"/>
    </source>
</evidence>
<feature type="binding site" evidence="13">
    <location>
        <position position="308"/>
    </location>
    <ligand>
        <name>Mg(2+)</name>
        <dbReference type="ChEBI" id="CHEBI:18420"/>
        <label>1</label>
    </ligand>
</feature>
<evidence type="ECO:0000256" key="5">
    <source>
        <dbReference type="ARBA" id="ARBA00022723"/>
    </source>
</evidence>
<dbReference type="CDD" id="cd24155">
    <property type="entry name" value="NUDIX_ADPRase"/>
    <property type="match status" value="1"/>
</dbReference>
<dbReference type="PANTHER" id="PTHR11839">
    <property type="entry name" value="UDP/ADP-SUGAR PYROPHOSPHATASE"/>
    <property type="match status" value="1"/>
</dbReference>
<feature type="binding site" evidence="13">
    <location>
        <position position="238"/>
    </location>
    <ligand>
        <name>Mg(2+)</name>
        <dbReference type="ChEBI" id="CHEBI:18420"/>
        <label>1</label>
    </ligand>
</feature>
<evidence type="ECO:0000256" key="12">
    <source>
        <dbReference type="ARBA" id="ARBA00049546"/>
    </source>
</evidence>
<dbReference type="EC" id="3.6.1.13" evidence="3"/>
<dbReference type="GO" id="GO:0046872">
    <property type="term" value="F:metal ion binding"/>
    <property type="evidence" value="ECO:0007669"/>
    <property type="project" value="UniProtKB-KW"/>
</dbReference>